<evidence type="ECO:0000313" key="3">
    <source>
        <dbReference type="EMBL" id="RNA20062.1"/>
    </source>
</evidence>
<feature type="signal peptide" evidence="2">
    <location>
        <begin position="1"/>
        <end position="19"/>
    </location>
</feature>
<dbReference type="EMBL" id="REGN01003925">
    <property type="protein sequence ID" value="RNA20062.1"/>
    <property type="molecule type" value="Genomic_DNA"/>
</dbReference>
<keyword evidence="2" id="KW-0732">Signal</keyword>
<gene>
    <name evidence="3" type="ORF">BpHYR1_042090</name>
</gene>
<feature type="region of interest" description="Disordered" evidence="1">
    <location>
        <begin position="72"/>
        <end position="91"/>
    </location>
</feature>
<accession>A0A3M7R8X0</accession>
<proteinExistence type="predicted"/>
<evidence type="ECO:0000313" key="4">
    <source>
        <dbReference type="Proteomes" id="UP000276133"/>
    </source>
</evidence>
<reference evidence="3 4" key="1">
    <citation type="journal article" date="2018" name="Sci. Rep.">
        <title>Genomic signatures of local adaptation to the degree of environmental predictability in rotifers.</title>
        <authorList>
            <person name="Franch-Gras L."/>
            <person name="Hahn C."/>
            <person name="Garcia-Roger E.M."/>
            <person name="Carmona M.J."/>
            <person name="Serra M."/>
            <person name="Gomez A."/>
        </authorList>
    </citation>
    <scope>NUCLEOTIDE SEQUENCE [LARGE SCALE GENOMIC DNA]</scope>
    <source>
        <strain evidence="3">HYR1</strain>
    </source>
</reference>
<evidence type="ECO:0000256" key="2">
    <source>
        <dbReference type="SAM" id="SignalP"/>
    </source>
</evidence>
<dbReference type="Proteomes" id="UP000276133">
    <property type="component" value="Unassembled WGS sequence"/>
</dbReference>
<evidence type="ECO:0000256" key="1">
    <source>
        <dbReference type="SAM" id="MobiDB-lite"/>
    </source>
</evidence>
<feature type="chain" id="PRO_5018245740" evidence="2">
    <location>
        <begin position="20"/>
        <end position="196"/>
    </location>
</feature>
<protein>
    <submittedName>
        <fullName evidence="3">Uncharacterized protein</fullName>
    </submittedName>
</protein>
<name>A0A3M7R8X0_BRAPC</name>
<comment type="caution">
    <text evidence="3">The sequence shown here is derived from an EMBL/GenBank/DDBJ whole genome shotgun (WGS) entry which is preliminary data.</text>
</comment>
<organism evidence="3 4">
    <name type="scientific">Brachionus plicatilis</name>
    <name type="common">Marine rotifer</name>
    <name type="synonym">Brachionus muelleri</name>
    <dbReference type="NCBI Taxonomy" id="10195"/>
    <lineage>
        <taxon>Eukaryota</taxon>
        <taxon>Metazoa</taxon>
        <taxon>Spiralia</taxon>
        <taxon>Gnathifera</taxon>
        <taxon>Rotifera</taxon>
        <taxon>Eurotatoria</taxon>
        <taxon>Monogononta</taxon>
        <taxon>Pseudotrocha</taxon>
        <taxon>Ploima</taxon>
        <taxon>Brachionidae</taxon>
        <taxon>Brachionus</taxon>
    </lineage>
</organism>
<dbReference type="AlphaFoldDB" id="A0A3M7R8X0"/>
<sequence>MKSKILFSLIIFILVGHECKELFRRSYLENLFSLEEFLDSEPVFNFIASSNLVRDSLNSNIKNENVISNTLSTTTTTESTTTTTSESTTESNSYNFTNNHAFPSTWNSYSVRGENRNVKYENRRKNNGLMHRVNKVDSLNLVRKGSNSNITNKNSFDNEASRLNKKFDNYILSKNFIWNSLNSSVDNSNGINNDLG</sequence>
<keyword evidence="4" id="KW-1185">Reference proteome</keyword>